<dbReference type="EMBL" id="KV441479">
    <property type="protein sequence ID" value="OAG20238.1"/>
    <property type="molecule type" value="Genomic_DNA"/>
</dbReference>
<accession>A0A177DLL5</accession>
<dbReference type="GeneID" id="29115707"/>
<organism evidence="1 2">
    <name type="scientific">Alternaria alternata</name>
    <name type="common">Alternaria rot fungus</name>
    <name type="synonym">Torula alternata</name>
    <dbReference type="NCBI Taxonomy" id="5599"/>
    <lineage>
        <taxon>Eukaryota</taxon>
        <taxon>Fungi</taxon>
        <taxon>Dikarya</taxon>
        <taxon>Ascomycota</taxon>
        <taxon>Pezizomycotina</taxon>
        <taxon>Dothideomycetes</taxon>
        <taxon>Pleosporomycetidae</taxon>
        <taxon>Pleosporales</taxon>
        <taxon>Pleosporineae</taxon>
        <taxon>Pleosporaceae</taxon>
        <taxon>Alternaria</taxon>
        <taxon>Alternaria sect. Alternaria</taxon>
        <taxon>Alternaria alternata complex</taxon>
    </lineage>
</organism>
<reference evidence="1 2" key="1">
    <citation type="submission" date="2016-05" db="EMBL/GenBank/DDBJ databases">
        <title>Comparative analysis of secretome profiles of manganese(II)-oxidizing ascomycete fungi.</title>
        <authorList>
            <consortium name="DOE Joint Genome Institute"/>
            <person name="Zeiner C.A."/>
            <person name="Purvine S.O."/>
            <person name="Zink E.M."/>
            <person name="Wu S."/>
            <person name="Pasa-Tolic L."/>
            <person name="Chaput D.L."/>
            <person name="Haridas S."/>
            <person name="Grigoriev I.V."/>
            <person name="Santelli C.M."/>
            <person name="Hansel C.M."/>
        </authorList>
    </citation>
    <scope>NUCLEOTIDE SEQUENCE [LARGE SCALE GENOMIC DNA]</scope>
    <source>
        <strain evidence="1 2">SRC1lrK2f</strain>
    </source>
</reference>
<name>A0A177DLL5_ALTAL</name>
<proteinExistence type="predicted"/>
<dbReference type="Proteomes" id="UP000077248">
    <property type="component" value="Unassembled WGS sequence"/>
</dbReference>
<evidence type="ECO:0000313" key="1">
    <source>
        <dbReference type="EMBL" id="OAG20238.1"/>
    </source>
</evidence>
<dbReference type="VEuPathDB" id="FungiDB:CC77DRAFT_116917"/>
<sequence length="359" mass="40872">METLKRKRPGCKLIEAHKKTRNNSPAESRQRCPIMEVFHQYGLLEMIVSSLYPDDLLALLLCSRSTHEAILPQPGSLENLLGKLKCSGRGVHVRNKRHKKSTFFYAYDCTETIKCGAKESTTECRPCARCKVSTCDECRIHCVYQSIYETPCDEDELPNFSGFILLSPLEVPILSPHHMDSDEAGSQWQDPSNSLQAPYHDQGFIDVPFEEDSFGLPESVEDLLEMDLGSHTLAASASSSVAHPSPVLRALYQTTEQRKRWFCDECRPSIATQGQEIPQASQCQCTLRNHFLDRWLCLRCYETEEHDLDASFVDQKERCACGRQDGTKTCLWCWGEVVHPMFEFEEVHNGDRTENTNQP</sequence>
<dbReference type="KEGG" id="aalt:CC77DRAFT_116917"/>
<evidence type="ECO:0000313" key="2">
    <source>
        <dbReference type="Proteomes" id="UP000077248"/>
    </source>
</evidence>
<protein>
    <submittedName>
        <fullName evidence="1">Uncharacterized protein</fullName>
    </submittedName>
</protein>
<keyword evidence="2" id="KW-1185">Reference proteome</keyword>
<gene>
    <name evidence="1" type="ORF">CC77DRAFT_116917</name>
</gene>
<dbReference type="RefSeq" id="XP_018385659.1">
    <property type="nucleotide sequence ID" value="XM_018530113.1"/>
</dbReference>
<dbReference type="OMA" id="CRIHCVY"/>
<dbReference type="AlphaFoldDB" id="A0A177DLL5"/>